<dbReference type="AlphaFoldDB" id="A0A318YB32"/>
<reference evidence="1" key="1">
    <citation type="submission" date="2016-12" db="EMBL/GenBank/DDBJ databases">
        <title>The genomes of Aspergillus section Nigri reveals drivers in fungal speciation.</title>
        <authorList>
            <consortium name="DOE Joint Genome Institute"/>
            <person name="Vesth T.C."/>
            <person name="Nybo J."/>
            <person name="Theobald S."/>
            <person name="Brandl J."/>
            <person name="Frisvad J.C."/>
            <person name="Nielsen K.F."/>
            <person name="Lyhne E.K."/>
            <person name="Kogle M.E."/>
            <person name="Kuo A."/>
            <person name="Riley R."/>
            <person name="Clum A."/>
            <person name="Nolan M."/>
            <person name="Lipzen A."/>
            <person name="Salamov A."/>
            <person name="Henrissat B."/>
            <person name="Wiebenga A."/>
            <person name="De Vries R.P."/>
            <person name="Grigoriev I.V."/>
            <person name="Mortensen U.H."/>
            <person name="Andersen M.R."/>
            <person name="Baker S.E."/>
        </authorList>
    </citation>
    <scope>NUCLEOTIDE SEQUENCE [LARGE SCALE GENOMIC DNA]</scope>
    <source>
        <strain evidence="1">CBS 115656</strain>
    </source>
</reference>
<sequence length="110" mass="12155">MHTKPNRATSSEAERWTTIGAGHVCSLSFPSLNTPRSTQPPLAEMLEPTREELCFSSLITVSPNLLPHQSQTQLQPTLDAAVRAYQTGLFNSALVWVMTHKYSLQRAAFG</sequence>
<gene>
    <name evidence="1" type="ORF">BO87DRAFT_122825</name>
</gene>
<name>A0A318YB32_ASPNB</name>
<organism evidence="1 2">
    <name type="scientific">Aspergillus neoniger (strain CBS 115656)</name>
    <dbReference type="NCBI Taxonomy" id="1448310"/>
    <lineage>
        <taxon>Eukaryota</taxon>
        <taxon>Fungi</taxon>
        <taxon>Dikarya</taxon>
        <taxon>Ascomycota</taxon>
        <taxon>Pezizomycotina</taxon>
        <taxon>Eurotiomycetes</taxon>
        <taxon>Eurotiomycetidae</taxon>
        <taxon>Eurotiales</taxon>
        <taxon>Aspergillaceae</taxon>
        <taxon>Aspergillus</taxon>
        <taxon>Aspergillus subgen. Circumdati</taxon>
    </lineage>
</organism>
<evidence type="ECO:0000313" key="2">
    <source>
        <dbReference type="Proteomes" id="UP000247647"/>
    </source>
</evidence>
<dbReference type="EMBL" id="KZ821472">
    <property type="protein sequence ID" value="PYH31556.1"/>
    <property type="molecule type" value="Genomic_DNA"/>
</dbReference>
<keyword evidence="2" id="KW-1185">Reference proteome</keyword>
<dbReference type="RefSeq" id="XP_025477034.1">
    <property type="nucleotide sequence ID" value="XM_025617975.1"/>
</dbReference>
<proteinExistence type="predicted"/>
<dbReference type="GeneID" id="37120431"/>
<evidence type="ECO:0000313" key="1">
    <source>
        <dbReference type="EMBL" id="PYH31556.1"/>
    </source>
</evidence>
<accession>A0A318YB32</accession>
<protein>
    <submittedName>
        <fullName evidence="1">Uncharacterized protein</fullName>
    </submittedName>
</protein>
<dbReference type="Proteomes" id="UP000247647">
    <property type="component" value="Unassembled WGS sequence"/>
</dbReference>